<organism evidence="1">
    <name type="scientific">Arundo donax</name>
    <name type="common">Giant reed</name>
    <name type="synonym">Donax arundinaceus</name>
    <dbReference type="NCBI Taxonomy" id="35708"/>
    <lineage>
        <taxon>Eukaryota</taxon>
        <taxon>Viridiplantae</taxon>
        <taxon>Streptophyta</taxon>
        <taxon>Embryophyta</taxon>
        <taxon>Tracheophyta</taxon>
        <taxon>Spermatophyta</taxon>
        <taxon>Magnoliopsida</taxon>
        <taxon>Liliopsida</taxon>
        <taxon>Poales</taxon>
        <taxon>Poaceae</taxon>
        <taxon>PACMAD clade</taxon>
        <taxon>Arundinoideae</taxon>
        <taxon>Arundineae</taxon>
        <taxon>Arundo</taxon>
    </lineage>
</organism>
<proteinExistence type="predicted"/>
<reference evidence="1" key="2">
    <citation type="journal article" date="2015" name="Data Brief">
        <title>Shoot transcriptome of the giant reed, Arundo donax.</title>
        <authorList>
            <person name="Barrero R.A."/>
            <person name="Guerrero F.D."/>
            <person name="Moolhuijzen P."/>
            <person name="Goolsby J.A."/>
            <person name="Tidwell J."/>
            <person name="Bellgard S.E."/>
            <person name="Bellgard M.I."/>
        </authorList>
    </citation>
    <scope>NUCLEOTIDE SEQUENCE</scope>
    <source>
        <tissue evidence="1">Shoot tissue taken approximately 20 cm above the soil surface</tissue>
    </source>
</reference>
<protein>
    <submittedName>
        <fullName evidence="1">Uncharacterized protein</fullName>
    </submittedName>
</protein>
<accession>A0A0A9BRR7</accession>
<evidence type="ECO:0000313" key="1">
    <source>
        <dbReference type="EMBL" id="JAD64828.1"/>
    </source>
</evidence>
<dbReference type="EMBL" id="GBRH01233067">
    <property type="protein sequence ID" value="JAD64828.1"/>
    <property type="molecule type" value="Transcribed_RNA"/>
</dbReference>
<dbReference type="AlphaFoldDB" id="A0A0A9BRR7"/>
<reference evidence="1" key="1">
    <citation type="submission" date="2014-09" db="EMBL/GenBank/DDBJ databases">
        <authorList>
            <person name="Magalhaes I.L.F."/>
            <person name="Oliveira U."/>
            <person name="Santos F.R."/>
            <person name="Vidigal T.H.D.A."/>
            <person name="Brescovit A.D."/>
            <person name="Santos A.J."/>
        </authorList>
    </citation>
    <scope>NUCLEOTIDE SEQUENCE</scope>
    <source>
        <tissue evidence="1">Shoot tissue taken approximately 20 cm above the soil surface</tissue>
    </source>
</reference>
<sequence>MMDMYLDTRMPLRSTVYITSSYVCSFEISHIFYKISLCHRVVYILDDALD</sequence>
<name>A0A0A9BRR7_ARUDO</name>